<feature type="region of interest" description="Disordered" evidence="1">
    <location>
        <begin position="176"/>
        <end position="197"/>
    </location>
</feature>
<dbReference type="EMBL" id="JAVHNS010000009">
    <property type="protein sequence ID" value="KAK6343460.1"/>
    <property type="molecule type" value="Genomic_DNA"/>
</dbReference>
<evidence type="ECO:0000256" key="1">
    <source>
        <dbReference type="SAM" id="MobiDB-lite"/>
    </source>
</evidence>
<keyword evidence="3" id="KW-1185">Reference proteome</keyword>
<evidence type="ECO:0008006" key="4">
    <source>
        <dbReference type="Google" id="ProtNLM"/>
    </source>
</evidence>
<evidence type="ECO:0000313" key="2">
    <source>
        <dbReference type="EMBL" id="KAK6343460.1"/>
    </source>
</evidence>
<proteinExistence type="predicted"/>
<gene>
    <name evidence="2" type="ORF">TWF730_011049</name>
</gene>
<dbReference type="GO" id="GO:0006508">
    <property type="term" value="P:proteolysis"/>
    <property type="evidence" value="ECO:0007669"/>
    <property type="project" value="InterPro"/>
</dbReference>
<dbReference type="Proteomes" id="UP001373714">
    <property type="component" value="Unassembled WGS sequence"/>
</dbReference>
<dbReference type="InterPro" id="IPR036852">
    <property type="entry name" value="Peptidase_S8/S53_dom_sf"/>
</dbReference>
<accession>A0AAV9UK90</accession>
<sequence>MAEFLSTVPIVDITDMMDPGPGRKYYDGADMSVTHLSKRPKSLLSSERRRLLKRWSLEFDESDTGKQPRRDSNPHIARDLITNDPKLESKVGRRNSGPLAAAKIAKRNGGLIHAGGDELTWEIRLLGVPPDQWNASDTEGSAGRDKKYFWHDSQGARTIVYVLDTGWDYEHPTGMLSASEKGTSGSQDEAIQLSAGA</sequence>
<protein>
    <recommendedName>
        <fullName evidence="4">Peptidase S8/S53 domain-containing protein</fullName>
    </recommendedName>
</protein>
<comment type="caution">
    <text evidence="2">The sequence shown here is derived from an EMBL/GenBank/DDBJ whole genome shotgun (WGS) entry which is preliminary data.</text>
</comment>
<organism evidence="2 3">
    <name type="scientific">Orbilia blumenaviensis</name>
    <dbReference type="NCBI Taxonomy" id="1796055"/>
    <lineage>
        <taxon>Eukaryota</taxon>
        <taxon>Fungi</taxon>
        <taxon>Dikarya</taxon>
        <taxon>Ascomycota</taxon>
        <taxon>Pezizomycotina</taxon>
        <taxon>Orbiliomycetes</taxon>
        <taxon>Orbiliales</taxon>
        <taxon>Orbiliaceae</taxon>
        <taxon>Orbilia</taxon>
    </lineage>
</organism>
<feature type="compositionally biased region" description="Polar residues" evidence="1">
    <location>
        <begin position="180"/>
        <end position="189"/>
    </location>
</feature>
<evidence type="ECO:0000313" key="3">
    <source>
        <dbReference type="Proteomes" id="UP001373714"/>
    </source>
</evidence>
<dbReference type="AlphaFoldDB" id="A0AAV9UK90"/>
<name>A0AAV9UK90_9PEZI</name>
<dbReference type="Gene3D" id="3.40.50.200">
    <property type="entry name" value="Peptidase S8/S53 domain"/>
    <property type="match status" value="1"/>
</dbReference>
<reference evidence="2 3" key="1">
    <citation type="submission" date="2019-10" db="EMBL/GenBank/DDBJ databases">
        <authorList>
            <person name="Palmer J.M."/>
        </authorList>
    </citation>
    <scope>NUCLEOTIDE SEQUENCE [LARGE SCALE GENOMIC DNA]</scope>
    <source>
        <strain evidence="2 3">TWF730</strain>
    </source>
</reference>
<dbReference type="GO" id="GO:0004252">
    <property type="term" value="F:serine-type endopeptidase activity"/>
    <property type="evidence" value="ECO:0007669"/>
    <property type="project" value="InterPro"/>
</dbReference>